<dbReference type="FunFam" id="2.90.10.10:FF:000013">
    <property type="entry name" value="G-type lectin S-receptor-like serine/threonine-protein kinase LECRK1"/>
    <property type="match status" value="1"/>
</dbReference>
<dbReference type="STRING" id="218851.A0A2G5D8X1"/>
<dbReference type="SUPFAM" id="SSF56112">
    <property type="entry name" value="Protein kinase-like (PK-like)"/>
    <property type="match status" value="1"/>
</dbReference>
<keyword evidence="7" id="KW-0430">Lectin</keyword>
<evidence type="ECO:0000256" key="17">
    <source>
        <dbReference type="ARBA" id="ARBA00048679"/>
    </source>
</evidence>
<dbReference type="InParanoid" id="A0A2G5D8X1"/>
<evidence type="ECO:0000313" key="24">
    <source>
        <dbReference type="Proteomes" id="UP000230069"/>
    </source>
</evidence>
<dbReference type="CDD" id="cd01098">
    <property type="entry name" value="PAN_AP_plant"/>
    <property type="match status" value="1"/>
</dbReference>
<evidence type="ECO:0000256" key="11">
    <source>
        <dbReference type="ARBA" id="ARBA00022989"/>
    </source>
</evidence>
<proteinExistence type="inferred from homology"/>
<organism evidence="23 24">
    <name type="scientific">Aquilegia coerulea</name>
    <name type="common">Rocky mountain columbine</name>
    <dbReference type="NCBI Taxonomy" id="218851"/>
    <lineage>
        <taxon>Eukaryota</taxon>
        <taxon>Viridiplantae</taxon>
        <taxon>Streptophyta</taxon>
        <taxon>Embryophyta</taxon>
        <taxon>Tracheophyta</taxon>
        <taxon>Spermatophyta</taxon>
        <taxon>Magnoliopsida</taxon>
        <taxon>Ranunculales</taxon>
        <taxon>Ranunculaceae</taxon>
        <taxon>Thalictroideae</taxon>
        <taxon>Aquilegia</taxon>
    </lineage>
</organism>
<keyword evidence="15" id="KW-0325">Glycoprotein</keyword>
<dbReference type="PROSITE" id="PS50011">
    <property type="entry name" value="PROTEIN_KINASE_DOM"/>
    <property type="match status" value="1"/>
</dbReference>
<feature type="domain" description="Bulb-type lectin" evidence="22">
    <location>
        <begin position="28"/>
        <end position="146"/>
    </location>
</feature>
<keyword evidence="24" id="KW-1185">Reference proteome</keyword>
<keyword evidence="8 18" id="KW-0547">Nucleotide-binding</keyword>
<keyword evidence="5" id="KW-0812">Transmembrane</keyword>
<keyword evidence="11" id="KW-1133">Transmembrane helix</keyword>
<protein>
    <recommendedName>
        <fullName evidence="18">Receptor-like serine/threonine-protein kinase</fullName>
        <ecNumber evidence="18">2.7.11.1</ecNumber>
    </recommendedName>
</protein>
<dbReference type="Gene3D" id="2.90.10.30">
    <property type="match status" value="1"/>
</dbReference>
<dbReference type="InterPro" id="IPR003609">
    <property type="entry name" value="Pan_app"/>
</dbReference>
<dbReference type="InterPro" id="IPR036426">
    <property type="entry name" value="Bulb-type_lectin_dom_sf"/>
</dbReference>
<dbReference type="GO" id="GO:0004674">
    <property type="term" value="F:protein serine/threonine kinase activity"/>
    <property type="evidence" value="ECO:0007669"/>
    <property type="project" value="UniProtKB-KW"/>
</dbReference>
<evidence type="ECO:0000256" key="19">
    <source>
        <dbReference type="PROSITE-ProRule" id="PRU10141"/>
    </source>
</evidence>
<sequence>MASFFHHLFCFLLLQLPLFISAQTYNNITLGTSISNLQENPYWTSPSGDFAFGFYPHQNLFLLATWYSKIPVRTVVWTANDGKPVERGAKIELTSNGVLSLTTSNGTEIWKDEAIDNSQVAYAAILDTGNFVLSTAESEFVWATFENPTDTILPNQILDFSKQTDTKLSSRVTEDDYTIGKFELELQSDGNLVFYTIARPTQSRNEPYWASNTVNNGTQLVFNQTGYIYLTLRSGGIRSLSSERPVSTEEYYQRATLDYDGVFRQYTYPKSSPRNGWPESWSTSWSLPQDICASSFGGVGSGVCGFNSYCRRDVEQRPECLCPPGYIFIDPGNTFKGCKPNFTQQVCEADESRIVDGFEMQELSNTDWPFADYEWFNNSVNQDWCEETCLKDCFCAAAISRGGSDCWLKKFPLSRGFMNPSSDRIALIKVGNSSAEGNSSDRFPPTTVYNGNNEEKRNWILLGSSLLAISFALNLSLLIYSACYKKQTKTQTATRSFGPNLRSFTYNELDEATDGFKEQLGMGAFSTVYKGVLKSDTGCLVAVKRLDKVVQGNDKEFQAEVSAIGKTNHKNLVQLLGFCNEEAHRLLVYEFMVNGSLENFLFGSSKLDWKKRIQIVFGIARGLAYLHEDCSSQIIHCDIKPQNILLDESYVARISDFGLAKLLKSDQTRTTTGIRGTRGYVAPEWFRNMPITAKVDVYSFGIMLLEIICCRKNVEADVGDEDIEILSDMAYECYEQKALYLLVADDEEAKNDGKSLESMIMVALWCIQEDPILRPTMKKVTQMLEGVVEVSIPPSPNPSSFSNISPIG</sequence>
<reference evidence="23 24" key="1">
    <citation type="submission" date="2017-09" db="EMBL/GenBank/DDBJ databases">
        <title>WGS assembly of Aquilegia coerulea Goldsmith.</title>
        <authorList>
            <person name="Hodges S."/>
            <person name="Kramer E."/>
            <person name="Nordborg M."/>
            <person name="Tomkins J."/>
            <person name="Borevitz J."/>
            <person name="Derieg N."/>
            <person name="Yan J."/>
            <person name="Mihaltcheva S."/>
            <person name="Hayes R.D."/>
            <person name="Rokhsar D."/>
        </authorList>
    </citation>
    <scope>NUCLEOTIDE SEQUENCE [LARGE SCALE GENOMIC DNA]</scope>
    <source>
        <strain evidence="24">cv. Goldsmith</strain>
    </source>
</reference>
<dbReference type="FunFam" id="3.30.200.20:FF:000059">
    <property type="entry name" value="S-receptor-like serine/threonine-protein kinase"/>
    <property type="match status" value="1"/>
</dbReference>
<dbReference type="SMART" id="SM00108">
    <property type="entry name" value="B_lectin"/>
    <property type="match status" value="1"/>
</dbReference>
<gene>
    <name evidence="23" type="ORF">AQUCO_02600432v1</name>
</gene>
<keyword evidence="9 18" id="KW-0418">Kinase</keyword>
<dbReference type="PROSITE" id="PS50927">
    <property type="entry name" value="BULB_LECTIN"/>
    <property type="match status" value="1"/>
</dbReference>
<dbReference type="GO" id="GO:0016020">
    <property type="term" value="C:membrane"/>
    <property type="evidence" value="ECO:0007669"/>
    <property type="project" value="UniProtKB-SubCell"/>
</dbReference>
<keyword evidence="4 18" id="KW-0808">Transferase</keyword>
<evidence type="ECO:0000256" key="16">
    <source>
        <dbReference type="ARBA" id="ARBA00047899"/>
    </source>
</evidence>
<dbReference type="PANTHER" id="PTHR47976">
    <property type="entry name" value="G-TYPE LECTIN S-RECEPTOR-LIKE SERINE/THREONINE-PROTEIN KINASE SD2-5"/>
    <property type="match status" value="1"/>
</dbReference>
<evidence type="ECO:0000256" key="8">
    <source>
        <dbReference type="ARBA" id="ARBA00022741"/>
    </source>
</evidence>
<feature type="chain" id="PRO_5013935617" description="Receptor-like serine/threonine-protein kinase" evidence="20">
    <location>
        <begin position="23"/>
        <end position="808"/>
    </location>
</feature>
<evidence type="ECO:0000256" key="7">
    <source>
        <dbReference type="ARBA" id="ARBA00022734"/>
    </source>
</evidence>
<keyword evidence="14" id="KW-0675">Receptor</keyword>
<dbReference type="Gene3D" id="1.10.510.10">
    <property type="entry name" value="Transferase(Phosphotransferase) domain 1"/>
    <property type="match status" value="1"/>
</dbReference>
<dbReference type="FunFam" id="1.10.510.10:FF:000237">
    <property type="entry name" value="G-type lectin S-receptor-like serine/threonine-protein kinase"/>
    <property type="match status" value="1"/>
</dbReference>
<dbReference type="Pfam" id="PF01453">
    <property type="entry name" value="B_lectin"/>
    <property type="match status" value="1"/>
</dbReference>
<dbReference type="GO" id="GO:0030246">
    <property type="term" value="F:carbohydrate binding"/>
    <property type="evidence" value="ECO:0007669"/>
    <property type="project" value="UniProtKB-KW"/>
</dbReference>
<dbReference type="FunFam" id="2.90.10.30:FF:000001">
    <property type="entry name" value="Serine/threonine-protein kinase"/>
    <property type="match status" value="1"/>
</dbReference>
<evidence type="ECO:0000256" key="15">
    <source>
        <dbReference type="ARBA" id="ARBA00023180"/>
    </source>
</evidence>
<dbReference type="AlphaFoldDB" id="A0A2G5D8X1"/>
<feature type="signal peptide" evidence="20">
    <location>
        <begin position="1"/>
        <end position="22"/>
    </location>
</feature>
<dbReference type="Pfam" id="PF08276">
    <property type="entry name" value="PAN_2"/>
    <property type="match status" value="1"/>
</dbReference>
<dbReference type="EMBL" id="KZ305043">
    <property type="protein sequence ID" value="PIA39975.1"/>
    <property type="molecule type" value="Genomic_DNA"/>
</dbReference>
<evidence type="ECO:0000256" key="1">
    <source>
        <dbReference type="ARBA" id="ARBA00004479"/>
    </source>
</evidence>
<comment type="similarity">
    <text evidence="18">Belongs to the protein kinase superfamily. Ser/Thr protein kinase family.</text>
</comment>
<dbReference type="Proteomes" id="UP000230069">
    <property type="component" value="Unassembled WGS sequence"/>
</dbReference>
<evidence type="ECO:0000256" key="9">
    <source>
        <dbReference type="ARBA" id="ARBA00022777"/>
    </source>
</evidence>
<evidence type="ECO:0000259" key="21">
    <source>
        <dbReference type="PROSITE" id="PS50011"/>
    </source>
</evidence>
<dbReference type="InterPro" id="IPR051343">
    <property type="entry name" value="G-type_lectin_kinases/EP1-like"/>
</dbReference>
<evidence type="ECO:0000256" key="14">
    <source>
        <dbReference type="ARBA" id="ARBA00023170"/>
    </source>
</evidence>
<dbReference type="InterPro" id="IPR017441">
    <property type="entry name" value="Protein_kinase_ATP_BS"/>
</dbReference>
<comment type="catalytic activity">
    <reaction evidence="17 18">
        <text>L-seryl-[protein] + ATP = O-phospho-L-seryl-[protein] + ADP + H(+)</text>
        <dbReference type="Rhea" id="RHEA:17989"/>
        <dbReference type="Rhea" id="RHEA-COMP:9863"/>
        <dbReference type="Rhea" id="RHEA-COMP:11604"/>
        <dbReference type="ChEBI" id="CHEBI:15378"/>
        <dbReference type="ChEBI" id="CHEBI:29999"/>
        <dbReference type="ChEBI" id="CHEBI:30616"/>
        <dbReference type="ChEBI" id="CHEBI:83421"/>
        <dbReference type="ChEBI" id="CHEBI:456216"/>
        <dbReference type="EC" id="2.7.11.1"/>
    </reaction>
</comment>
<evidence type="ECO:0000256" key="4">
    <source>
        <dbReference type="ARBA" id="ARBA00022679"/>
    </source>
</evidence>
<dbReference type="Gene3D" id="2.90.10.10">
    <property type="entry name" value="Bulb-type lectin domain"/>
    <property type="match status" value="1"/>
</dbReference>
<evidence type="ECO:0000256" key="3">
    <source>
        <dbReference type="ARBA" id="ARBA00022536"/>
    </source>
</evidence>
<keyword evidence="6 20" id="KW-0732">Signal</keyword>
<dbReference type="GO" id="GO:0005524">
    <property type="term" value="F:ATP binding"/>
    <property type="evidence" value="ECO:0007669"/>
    <property type="project" value="UniProtKB-UniRule"/>
</dbReference>
<comment type="catalytic activity">
    <reaction evidence="16 18">
        <text>L-threonyl-[protein] + ATP = O-phospho-L-threonyl-[protein] + ADP + H(+)</text>
        <dbReference type="Rhea" id="RHEA:46608"/>
        <dbReference type="Rhea" id="RHEA-COMP:11060"/>
        <dbReference type="Rhea" id="RHEA-COMP:11605"/>
        <dbReference type="ChEBI" id="CHEBI:15378"/>
        <dbReference type="ChEBI" id="CHEBI:30013"/>
        <dbReference type="ChEBI" id="CHEBI:30616"/>
        <dbReference type="ChEBI" id="CHEBI:61977"/>
        <dbReference type="ChEBI" id="CHEBI:456216"/>
        <dbReference type="EC" id="2.7.11.1"/>
    </reaction>
</comment>
<dbReference type="FunCoup" id="A0A2G5D8X1">
    <property type="interactions" value="87"/>
</dbReference>
<dbReference type="PROSITE" id="PS00108">
    <property type="entry name" value="PROTEIN_KINASE_ST"/>
    <property type="match status" value="1"/>
</dbReference>
<feature type="domain" description="Protein kinase" evidence="21">
    <location>
        <begin position="514"/>
        <end position="788"/>
    </location>
</feature>
<dbReference type="CDD" id="cd00028">
    <property type="entry name" value="B_lectin"/>
    <property type="match status" value="1"/>
</dbReference>
<evidence type="ECO:0000256" key="18">
    <source>
        <dbReference type="PIRNR" id="PIRNR000641"/>
    </source>
</evidence>
<dbReference type="GO" id="GO:0106310">
    <property type="term" value="F:protein serine kinase activity"/>
    <property type="evidence" value="ECO:0007669"/>
    <property type="project" value="RHEA"/>
</dbReference>
<evidence type="ECO:0000256" key="5">
    <source>
        <dbReference type="ARBA" id="ARBA00022692"/>
    </source>
</evidence>
<keyword evidence="3" id="KW-0245">EGF-like domain</keyword>
<dbReference type="InterPro" id="IPR000719">
    <property type="entry name" value="Prot_kinase_dom"/>
</dbReference>
<dbReference type="PIRSF" id="PIRSF000641">
    <property type="entry name" value="SRK"/>
    <property type="match status" value="1"/>
</dbReference>
<dbReference type="InterPro" id="IPR011009">
    <property type="entry name" value="Kinase-like_dom_sf"/>
</dbReference>
<dbReference type="EC" id="2.7.11.1" evidence="18"/>
<dbReference type="InterPro" id="IPR024171">
    <property type="entry name" value="SRK-like_kinase"/>
</dbReference>
<evidence type="ECO:0000313" key="23">
    <source>
        <dbReference type="EMBL" id="PIA39975.1"/>
    </source>
</evidence>
<comment type="subcellular location">
    <subcellularLocation>
        <location evidence="1">Membrane</location>
        <topology evidence="1">Single-pass type I membrane protein</topology>
    </subcellularLocation>
</comment>
<dbReference type="PROSITE" id="PS00107">
    <property type="entry name" value="PROTEIN_KINASE_ATP"/>
    <property type="match status" value="1"/>
</dbReference>
<evidence type="ECO:0000256" key="10">
    <source>
        <dbReference type="ARBA" id="ARBA00022840"/>
    </source>
</evidence>
<dbReference type="Gene3D" id="3.30.200.20">
    <property type="entry name" value="Phosphorylase Kinase, domain 1"/>
    <property type="match status" value="1"/>
</dbReference>
<keyword evidence="13" id="KW-1015">Disulfide bond</keyword>
<keyword evidence="2 18" id="KW-0723">Serine/threonine-protein kinase</keyword>
<evidence type="ECO:0000256" key="13">
    <source>
        <dbReference type="ARBA" id="ARBA00023157"/>
    </source>
</evidence>
<feature type="binding site" evidence="19">
    <location>
        <position position="544"/>
    </location>
    <ligand>
        <name>ATP</name>
        <dbReference type="ChEBI" id="CHEBI:30616"/>
    </ligand>
</feature>
<dbReference type="SUPFAM" id="SSF51110">
    <property type="entry name" value="alpha-D-mannose-specific plant lectins"/>
    <property type="match status" value="2"/>
</dbReference>
<keyword evidence="10 18" id="KW-0067">ATP-binding</keyword>
<evidence type="ECO:0000256" key="2">
    <source>
        <dbReference type="ARBA" id="ARBA00022527"/>
    </source>
</evidence>
<dbReference type="InterPro" id="IPR001480">
    <property type="entry name" value="Bulb-type_lectin_dom"/>
</dbReference>
<accession>A0A2G5D8X1</accession>
<keyword evidence="12" id="KW-0472">Membrane</keyword>
<dbReference type="SMART" id="SM00220">
    <property type="entry name" value="S_TKc"/>
    <property type="match status" value="1"/>
</dbReference>
<evidence type="ECO:0000256" key="12">
    <source>
        <dbReference type="ARBA" id="ARBA00023136"/>
    </source>
</evidence>
<dbReference type="PANTHER" id="PTHR47976:SF108">
    <property type="entry name" value="G-TYPE LECTIN S-RECEPTOR-LIKE SERINE_THREONINE-PROTEIN KINASE LECRK1"/>
    <property type="match status" value="1"/>
</dbReference>
<evidence type="ECO:0000256" key="6">
    <source>
        <dbReference type="ARBA" id="ARBA00022729"/>
    </source>
</evidence>
<name>A0A2G5D8X1_AQUCA</name>
<evidence type="ECO:0000256" key="20">
    <source>
        <dbReference type="SAM" id="SignalP"/>
    </source>
</evidence>
<evidence type="ECO:0000259" key="22">
    <source>
        <dbReference type="PROSITE" id="PS50927"/>
    </source>
</evidence>
<dbReference type="InterPro" id="IPR008271">
    <property type="entry name" value="Ser/Thr_kinase_AS"/>
</dbReference>
<dbReference type="OrthoDB" id="1930390at2759"/>
<dbReference type="Pfam" id="PF00069">
    <property type="entry name" value="Pkinase"/>
    <property type="match status" value="1"/>
</dbReference>